<dbReference type="InterPro" id="IPR009061">
    <property type="entry name" value="DNA-bd_dom_put_sf"/>
</dbReference>
<dbReference type="Gene3D" id="3.40.50.10190">
    <property type="entry name" value="BRCT domain"/>
    <property type="match status" value="1"/>
</dbReference>
<reference evidence="4 5" key="1">
    <citation type="submission" date="2019-02" db="EMBL/GenBank/DDBJ databases">
        <title>Deep-cultivation of Planctomycetes and their phenomic and genomic characterization uncovers novel biology.</title>
        <authorList>
            <person name="Wiegand S."/>
            <person name="Jogler M."/>
            <person name="Boedeker C."/>
            <person name="Pinto D."/>
            <person name="Vollmers J."/>
            <person name="Rivas-Marin E."/>
            <person name="Kohn T."/>
            <person name="Peeters S.H."/>
            <person name="Heuer A."/>
            <person name="Rast P."/>
            <person name="Oberbeckmann S."/>
            <person name="Bunk B."/>
            <person name="Jeske O."/>
            <person name="Meyerdierks A."/>
            <person name="Storesund J.E."/>
            <person name="Kallscheuer N."/>
            <person name="Luecker S."/>
            <person name="Lage O.M."/>
            <person name="Pohl T."/>
            <person name="Merkel B.J."/>
            <person name="Hornburger P."/>
            <person name="Mueller R.-W."/>
            <person name="Bruemmer F."/>
            <person name="Labrenz M."/>
            <person name="Spormann A.M."/>
            <person name="Op den Camp H."/>
            <person name="Overmann J."/>
            <person name="Amann R."/>
            <person name="Jetten M.S.M."/>
            <person name="Mascher T."/>
            <person name="Medema M.H."/>
            <person name="Devos D.P."/>
            <person name="Kaster A.-K."/>
            <person name="Ovreas L."/>
            <person name="Rohde M."/>
            <person name="Galperin M.Y."/>
            <person name="Jogler C."/>
        </authorList>
    </citation>
    <scope>NUCLEOTIDE SEQUENCE [LARGE SCALE GENOMIC DNA]</scope>
    <source>
        <strain evidence="4 5">Pan44</strain>
    </source>
</reference>
<keyword evidence="5" id="KW-1185">Reference proteome</keyword>
<dbReference type="GO" id="GO:0003677">
    <property type="term" value="F:DNA binding"/>
    <property type="evidence" value="ECO:0007669"/>
    <property type="project" value="InterPro"/>
</dbReference>
<dbReference type="AlphaFoldDB" id="A0A517SJX4"/>
<proteinExistence type="predicted"/>
<dbReference type="PANTHER" id="PTHR44749">
    <property type="entry name" value="SUPPRESSOR OF RPS4-RLD 1"/>
    <property type="match status" value="1"/>
</dbReference>
<sequence length="420" mass="47015">MLASLAAGGTMGVSAMPDSPPSLTSSPVLQGERVSFTGVLASMTHAKAADLVAQHGGEAAEHVSRQTTLLVVGEEGWPLEDDGQPSVKLQQAERLRSLGEPLRIIGESHWLQLLGLTERRDEMHCLYTPAMLSQMLEVSVHVIRGWERAGLIRPVKRVFRLPYFDFQEAASARRLSELLASGVSREEIEDSLRKLPSVQGGSARPLEQLRLLAHHHRVAIRDENGLREAASGQRLLDFDPEQEGAAHPAEPQEETLKFPARTGLPDWSATDWFDEGCRRYAAGEIDLAVEALRCSLMQRPTHPETHFHLAECLYRLGHSRPALERYYCAVEHDHDYLEAWTQLGCLHAELEESDQALDAFRIALDVHADFPDANFHVAELLTGMGRLEEARSHWETFLKHHPRGPWADLARQRLEMPTPH</sequence>
<dbReference type="SUPFAM" id="SSF48452">
    <property type="entry name" value="TPR-like"/>
    <property type="match status" value="1"/>
</dbReference>
<dbReference type="CDD" id="cd17748">
    <property type="entry name" value="BRCT_DNA_ligase_like"/>
    <property type="match status" value="1"/>
</dbReference>
<dbReference type="SMART" id="SM00028">
    <property type="entry name" value="TPR"/>
    <property type="match status" value="4"/>
</dbReference>
<feature type="repeat" description="TPR" evidence="1">
    <location>
        <begin position="337"/>
        <end position="370"/>
    </location>
</feature>
<dbReference type="GO" id="GO:0045892">
    <property type="term" value="P:negative regulation of DNA-templated transcription"/>
    <property type="evidence" value="ECO:0007669"/>
    <property type="project" value="InterPro"/>
</dbReference>
<dbReference type="InterPro" id="IPR001357">
    <property type="entry name" value="BRCT_dom"/>
</dbReference>
<dbReference type="EMBL" id="CP036271">
    <property type="protein sequence ID" value="QDT56418.1"/>
    <property type="molecule type" value="Genomic_DNA"/>
</dbReference>
<keyword evidence="1" id="KW-0802">TPR repeat</keyword>
<dbReference type="InterPro" id="IPR000551">
    <property type="entry name" value="MerR-type_HTH_dom"/>
</dbReference>
<evidence type="ECO:0000256" key="2">
    <source>
        <dbReference type="SAM" id="MobiDB-lite"/>
    </source>
</evidence>
<feature type="region of interest" description="Disordered" evidence="2">
    <location>
        <begin position="1"/>
        <end position="28"/>
    </location>
</feature>
<evidence type="ECO:0000313" key="5">
    <source>
        <dbReference type="Proteomes" id="UP000315700"/>
    </source>
</evidence>
<dbReference type="KEGG" id="ccos:Pan44_44720"/>
<dbReference type="InterPro" id="IPR036420">
    <property type="entry name" value="BRCT_dom_sf"/>
</dbReference>
<dbReference type="PANTHER" id="PTHR44749:SF1">
    <property type="entry name" value="TETRATRICOPEPTIDE-LIKE HELICAL DOMAIN-CONTAINING PROTEIN"/>
    <property type="match status" value="1"/>
</dbReference>
<feature type="domain" description="BRCT" evidence="3">
    <location>
        <begin position="24"/>
        <end position="111"/>
    </location>
</feature>
<dbReference type="PROSITE" id="PS50172">
    <property type="entry name" value="BRCT"/>
    <property type="match status" value="1"/>
</dbReference>
<evidence type="ECO:0000259" key="3">
    <source>
        <dbReference type="PROSITE" id="PS50172"/>
    </source>
</evidence>
<dbReference type="Pfam" id="PF13411">
    <property type="entry name" value="MerR_1"/>
    <property type="match status" value="1"/>
</dbReference>
<evidence type="ECO:0000256" key="1">
    <source>
        <dbReference type="PROSITE-ProRule" id="PRU00339"/>
    </source>
</evidence>
<dbReference type="Gene3D" id="1.25.40.10">
    <property type="entry name" value="Tetratricopeptide repeat domain"/>
    <property type="match status" value="2"/>
</dbReference>
<name>A0A517SJX4_9PLAN</name>
<accession>A0A517SJX4</accession>
<dbReference type="InterPro" id="IPR044650">
    <property type="entry name" value="SRFR1-like"/>
</dbReference>
<gene>
    <name evidence="4" type="ORF">Pan44_44720</name>
</gene>
<dbReference type="InParanoid" id="A0A517SJX4"/>
<organism evidence="4 5">
    <name type="scientific">Caulifigura coniformis</name>
    <dbReference type="NCBI Taxonomy" id="2527983"/>
    <lineage>
        <taxon>Bacteria</taxon>
        <taxon>Pseudomonadati</taxon>
        <taxon>Planctomycetota</taxon>
        <taxon>Planctomycetia</taxon>
        <taxon>Planctomycetales</taxon>
        <taxon>Planctomycetaceae</taxon>
        <taxon>Caulifigura</taxon>
    </lineage>
</organism>
<dbReference type="SUPFAM" id="SSF46955">
    <property type="entry name" value="Putative DNA-binding domain"/>
    <property type="match status" value="1"/>
</dbReference>
<dbReference type="SUPFAM" id="SSF52113">
    <property type="entry name" value="BRCT domain"/>
    <property type="match status" value="1"/>
</dbReference>
<dbReference type="RefSeq" id="WP_231754125.1">
    <property type="nucleotide sequence ID" value="NZ_CP036271.1"/>
</dbReference>
<dbReference type="Gene3D" id="1.10.1660.10">
    <property type="match status" value="1"/>
</dbReference>
<protein>
    <submittedName>
        <fullName evidence="4">DNA polymerase III subunit epsilon</fullName>
    </submittedName>
</protein>
<dbReference type="InterPro" id="IPR019734">
    <property type="entry name" value="TPR_rpt"/>
</dbReference>
<dbReference type="PROSITE" id="PS50005">
    <property type="entry name" value="TPR"/>
    <property type="match status" value="1"/>
</dbReference>
<dbReference type="InterPro" id="IPR011990">
    <property type="entry name" value="TPR-like_helical_dom_sf"/>
</dbReference>
<dbReference type="Proteomes" id="UP000315700">
    <property type="component" value="Chromosome"/>
</dbReference>
<dbReference type="Pfam" id="PF13432">
    <property type="entry name" value="TPR_16"/>
    <property type="match status" value="1"/>
</dbReference>
<evidence type="ECO:0000313" key="4">
    <source>
        <dbReference type="EMBL" id="QDT56418.1"/>
    </source>
</evidence>